<dbReference type="STRING" id="1076935.U4LGN2"/>
<dbReference type="PROSITE" id="PS00571">
    <property type="entry name" value="AMIDASES"/>
    <property type="match status" value="1"/>
</dbReference>
<dbReference type="Pfam" id="PF01425">
    <property type="entry name" value="Amidase"/>
    <property type="match status" value="1"/>
</dbReference>
<accession>U4LGN2</accession>
<proteinExistence type="inferred from homology"/>
<protein>
    <recommendedName>
        <fullName evidence="3">amidase</fullName>
        <ecNumber evidence="3">3.5.1.4</ecNumber>
    </recommendedName>
</protein>
<evidence type="ECO:0000313" key="8">
    <source>
        <dbReference type="EMBL" id="CCX10899.1"/>
    </source>
</evidence>
<dbReference type="SUPFAM" id="SSF75304">
    <property type="entry name" value="Amidase signature (AS) enzymes"/>
    <property type="match status" value="1"/>
</dbReference>
<dbReference type="PANTHER" id="PTHR46072:SF5">
    <property type="entry name" value="GENERAL AMIDASE-C"/>
    <property type="match status" value="1"/>
</dbReference>
<dbReference type="PIRSF" id="PIRSF001221">
    <property type="entry name" value="Amidase_fungi"/>
    <property type="match status" value="1"/>
</dbReference>
<reference evidence="8 9" key="1">
    <citation type="journal article" date="2013" name="PLoS Genet.">
        <title>The genome and development-dependent transcriptomes of Pyronema confluens: a window into fungal evolution.</title>
        <authorList>
            <person name="Traeger S."/>
            <person name="Altegoer F."/>
            <person name="Freitag M."/>
            <person name="Gabaldon T."/>
            <person name="Kempken F."/>
            <person name="Kumar A."/>
            <person name="Marcet-Houben M."/>
            <person name="Poggeler S."/>
            <person name="Stajich J.E."/>
            <person name="Nowrousian M."/>
        </authorList>
    </citation>
    <scope>NUCLEOTIDE SEQUENCE [LARGE SCALE GENOMIC DNA]</scope>
    <source>
        <strain evidence="9">CBS 100304</strain>
        <tissue evidence="8">Vegetative mycelium</tissue>
    </source>
</reference>
<evidence type="ECO:0000256" key="1">
    <source>
        <dbReference type="ARBA" id="ARBA00001311"/>
    </source>
</evidence>
<comment type="catalytic activity">
    <reaction evidence="1">
        <text>a monocarboxylic acid amide + H2O = a monocarboxylate + NH4(+)</text>
        <dbReference type="Rhea" id="RHEA:12020"/>
        <dbReference type="ChEBI" id="CHEBI:15377"/>
        <dbReference type="ChEBI" id="CHEBI:28938"/>
        <dbReference type="ChEBI" id="CHEBI:35757"/>
        <dbReference type="ChEBI" id="CHEBI:83628"/>
        <dbReference type="EC" id="3.5.1.4"/>
    </reaction>
</comment>
<keyword evidence="9" id="KW-1185">Reference proteome</keyword>
<name>U4LGN2_PYROM</name>
<feature type="active site" description="Charge relay system" evidence="5">
    <location>
        <position position="213"/>
    </location>
</feature>
<gene>
    <name evidence="8" type="ORF">PCON_10493</name>
</gene>
<comment type="similarity">
    <text evidence="2">Belongs to the amidase family.</text>
</comment>
<dbReference type="EMBL" id="HF935574">
    <property type="protein sequence ID" value="CCX10899.1"/>
    <property type="molecule type" value="Genomic_DNA"/>
</dbReference>
<sequence length="540" mass="59099">MSSDWELVCAEQRALELSRIPKEWRLPEALVAQCNETSTLNVMDVPRTCGLLNAKQLDITENYDATALLEKLASGEFTSLEVTTAFCIRAAIAQQMLSCLTEIMFEDALVRAKYCDEYLATNKKTLGPFHGLPISIKDSFDVKGYASTAGYVALLKRGPMEQNSACAQILLDAGAVLYVKTNIPQTMMTADSHNNIYGRVLNPNRLCQTAGGSSGGEGALIAFRGSVLGVGTDIAGSIRIPAFANGTVGLRPTALRVPYKGQAGGRRVGHPGVLSTAGPLAHSLRDLDLFMKVVTNGACWQYDEGALNVPWRPAEKKKILRIGTITEDERYPLHPTVLRALETAKAALVAKGHTIIPLDDKLPESLYKTAMTGFQYFAIDPTAAITELIKKGGEPPIPSLASTTHPDLEALVPDLELFFQLNRSRKEHAHGWRQMLVENQVDVVLMPIYQGTAPRHDEFGLPVYTTIVNVLDFPSIVIPYQKGNKELDAEYVRDVRYAPAYEPECSEGMPASIQFVGRHHLDDEQLVQDSITIAEALGFN</sequence>
<organism evidence="8 9">
    <name type="scientific">Pyronema omphalodes (strain CBS 100304)</name>
    <name type="common">Pyronema confluens</name>
    <dbReference type="NCBI Taxonomy" id="1076935"/>
    <lineage>
        <taxon>Eukaryota</taxon>
        <taxon>Fungi</taxon>
        <taxon>Dikarya</taxon>
        <taxon>Ascomycota</taxon>
        <taxon>Pezizomycotina</taxon>
        <taxon>Pezizomycetes</taxon>
        <taxon>Pezizales</taxon>
        <taxon>Pyronemataceae</taxon>
        <taxon>Pyronema</taxon>
    </lineage>
</organism>
<evidence type="ECO:0000256" key="5">
    <source>
        <dbReference type="PIRSR" id="PIRSR001221-1"/>
    </source>
</evidence>
<dbReference type="GO" id="GO:0004040">
    <property type="term" value="F:amidase activity"/>
    <property type="evidence" value="ECO:0007669"/>
    <property type="project" value="UniProtKB-EC"/>
</dbReference>
<evidence type="ECO:0000256" key="2">
    <source>
        <dbReference type="ARBA" id="ARBA00009199"/>
    </source>
</evidence>
<dbReference type="InterPro" id="IPR020556">
    <property type="entry name" value="Amidase_CS"/>
</dbReference>
<evidence type="ECO:0000256" key="6">
    <source>
        <dbReference type="PIRSR" id="PIRSR001221-2"/>
    </source>
</evidence>
<evidence type="ECO:0000256" key="3">
    <source>
        <dbReference type="ARBA" id="ARBA00012922"/>
    </source>
</evidence>
<dbReference type="InterPro" id="IPR023631">
    <property type="entry name" value="Amidase_dom"/>
</dbReference>
<evidence type="ECO:0000313" key="9">
    <source>
        <dbReference type="Proteomes" id="UP000018144"/>
    </source>
</evidence>
<evidence type="ECO:0000259" key="7">
    <source>
        <dbReference type="Pfam" id="PF01425"/>
    </source>
</evidence>
<dbReference type="eggNOG" id="KOG1212">
    <property type="taxonomic scope" value="Eukaryota"/>
</dbReference>
<dbReference type="Gene3D" id="3.90.1300.10">
    <property type="entry name" value="Amidase signature (AS) domain"/>
    <property type="match status" value="1"/>
</dbReference>
<dbReference type="OMA" id="VIGPCGR"/>
<feature type="binding site" evidence="6">
    <location>
        <begin position="234"/>
        <end position="237"/>
    </location>
    <ligand>
        <name>substrate</name>
    </ligand>
</feature>
<dbReference type="Proteomes" id="UP000018144">
    <property type="component" value="Unassembled WGS sequence"/>
</dbReference>
<dbReference type="PANTHER" id="PTHR46072">
    <property type="entry name" value="AMIDASE-RELATED-RELATED"/>
    <property type="match status" value="1"/>
</dbReference>
<feature type="binding site" evidence="6">
    <location>
        <position position="187"/>
    </location>
    <ligand>
        <name>substrate</name>
    </ligand>
</feature>
<dbReference type="AlphaFoldDB" id="U4LGN2"/>
<dbReference type="InterPro" id="IPR036928">
    <property type="entry name" value="AS_sf"/>
</dbReference>
<feature type="active site" description="Acyl-ester intermediate" evidence="5">
    <location>
        <position position="237"/>
    </location>
</feature>
<dbReference type="EC" id="3.5.1.4" evidence="3"/>
<dbReference type="OrthoDB" id="6428749at2759"/>
<keyword evidence="4" id="KW-0378">Hydrolase</keyword>
<evidence type="ECO:0000256" key="4">
    <source>
        <dbReference type="ARBA" id="ARBA00022801"/>
    </source>
</evidence>
<feature type="binding site" evidence="6">
    <location>
        <position position="213"/>
    </location>
    <ligand>
        <name>substrate</name>
    </ligand>
</feature>
<feature type="domain" description="Amidase" evidence="7">
    <location>
        <begin position="81"/>
        <end position="525"/>
    </location>
</feature>
<feature type="active site" description="Charge relay system" evidence="5">
    <location>
        <position position="137"/>
    </location>
</feature>